<dbReference type="Proteomes" id="UP001153555">
    <property type="component" value="Unassembled WGS sequence"/>
</dbReference>
<dbReference type="AlphaFoldDB" id="A0A9N7RA78"/>
<organism evidence="3 4">
    <name type="scientific">Striga hermonthica</name>
    <name type="common">Purple witchweed</name>
    <name type="synonym">Buchnera hermonthica</name>
    <dbReference type="NCBI Taxonomy" id="68872"/>
    <lineage>
        <taxon>Eukaryota</taxon>
        <taxon>Viridiplantae</taxon>
        <taxon>Streptophyta</taxon>
        <taxon>Embryophyta</taxon>
        <taxon>Tracheophyta</taxon>
        <taxon>Spermatophyta</taxon>
        <taxon>Magnoliopsida</taxon>
        <taxon>eudicotyledons</taxon>
        <taxon>Gunneridae</taxon>
        <taxon>Pentapetalae</taxon>
        <taxon>asterids</taxon>
        <taxon>lamiids</taxon>
        <taxon>Lamiales</taxon>
        <taxon>Orobanchaceae</taxon>
        <taxon>Buchnereae</taxon>
        <taxon>Striga</taxon>
    </lineage>
</organism>
<evidence type="ECO:0000313" key="3">
    <source>
        <dbReference type="EMBL" id="CAA0819350.1"/>
    </source>
</evidence>
<dbReference type="Pfam" id="PF03732">
    <property type="entry name" value="Retrotrans_gag"/>
    <property type="match status" value="1"/>
</dbReference>
<evidence type="ECO:0000313" key="4">
    <source>
        <dbReference type="Proteomes" id="UP001153555"/>
    </source>
</evidence>
<evidence type="ECO:0000259" key="2">
    <source>
        <dbReference type="Pfam" id="PF03732"/>
    </source>
</evidence>
<feature type="region of interest" description="Disordered" evidence="1">
    <location>
        <begin position="1"/>
        <end position="55"/>
    </location>
</feature>
<comment type="caution">
    <text evidence="3">The sequence shown here is derived from an EMBL/GenBank/DDBJ whole genome shotgun (WGS) entry which is preliminary data.</text>
</comment>
<feature type="non-terminal residue" evidence="3">
    <location>
        <position position="264"/>
    </location>
</feature>
<dbReference type="OrthoDB" id="1936908at2759"/>
<feature type="domain" description="Retrotransposon gag" evidence="2">
    <location>
        <begin position="102"/>
        <end position="156"/>
    </location>
</feature>
<evidence type="ECO:0000256" key="1">
    <source>
        <dbReference type="SAM" id="MobiDB-lite"/>
    </source>
</evidence>
<keyword evidence="4" id="KW-1185">Reference proteome</keyword>
<proteinExistence type="predicted"/>
<accession>A0A9N7RA78</accession>
<feature type="non-terminal residue" evidence="3">
    <location>
        <position position="1"/>
    </location>
</feature>
<dbReference type="EMBL" id="CACSLK010018944">
    <property type="protein sequence ID" value="CAA0819350.1"/>
    <property type="molecule type" value="Genomic_DNA"/>
</dbReference>
<name>A0A9N7RA78_STRHE</name>
<feature type="region of interest" description="Disordered" evidence="1">
    <location>
        <begin position="196"/>
        <end position="264"/>
    </location>
</feature>
<feature type="compositionally biased region" description="Low complexity" evidence="1">
    <location>
        <begin position="201"/>
        <end position="219"/>
    </location>
</feature>
<dbReference type="InterPro" id="IPR005162">
    <property type="entry name" value="Retrotrans_gag_dom"/>
</dbReference>
<reference evidence="3" key="1">
    <citation type="submission" date="2019-12" db="EMBL/GenBank/DDBJ databases">
        <authorList>
            <person name="Scholes J."/>
        </authorList>
    </citation>
    <scope>NUCLEOTIDE SEQUENCE</scope>
</reference>
<feature type="compositionally biased region" description="Basic and acidic residues" evidence="1">
    <location>
        <begin position="39"/>
        <end position="54"/>
    </location>
</feature>
<protein>
    <recommendedName>
        <fullName evidence="2">Retrotransposon gag domain-containing protein</fullName>
    </recommendedName>
</protein>
<gene>
    <name evidence="3" type="ORF">SHERM_17823</name>
</gene>
<sequence length="264" mass="30133">PLTVTKAGPEVTVPAPSPVSSRSTAAARPWAELAADRSASADRRSGQTEPEQHEVPQATVVAQFRDYHLEKFFGQGDPRIVDEWFQGLELIFEVMDCLDRYRYYPTYYRAEMERQFLSLKQGTRSVDEYEREFTRLGAFVLDPVRTEAQRAQRFIDELLPKVRHNIVGHGVQSYARTVIIAQEVDASIRREANHDRLQPVSSTPSSSAPPAQPATTPQQRYKNKRKNRGGQDDRRNRPRQQQPIPPCPTCGKIRRRDCLMGQNT</sequence>